<dbReference type="STRING" id="1805281.AUJ77_01355"/>
<name>A0A1J4V4P8_9BACT</name>
<evidence type="ECO:0000313" key="1">
    <source>
        <dbReference type="EMBL" id="OIO30968.1"/>
    </source>
</evidence>
<proteinExistence type="predicted"/>
<sequence length="212" mass="22099">MNMTKQIISALKVISLSLILAFGVSYVSAWTAPTVTPPGGNVAQPINVSSAPQTKTGSLTTGSLTTGRLTLIGDAYATSKVYFKSSIGGPNAGALVMTTGFSGFSNTADNNYRMYVTDTTTPKASGFGNVVANDYYIAKTGEWASQMGGSAGGYGYTTSGYTGRLSTICTSPNPKTGKCNCPTGSTSISMGVRNIFVVSWYSSIYYSVLCVY</sequence>
<protein>
    <submittedName>
        <fullName evidence="1">Uncharacterized protein</fullName>
    </submittedName>
</protein>
<dbReference type="AlphaFoldDB" id="A0A1J4V4P8"/>
<accession>A0A1J4V4P8</accession>
<evidence type="ECO:0000313" key="2">
    <source>
        <dbReference type="Proteomes" id="UP000181992"/>
    </source>
</evidence>
<organism evidence="1 2">
    <name type="scientific">Candidatus Nomurabacteria bacterium CG1_02_43_90</name>
    <dbReference type="NCBI Taxonomy" id="1805281"/>
    <lineage>
        <taxon>Bacteria</taxon>
        <taxon>Candidatus Nomuraibacteriota</taxon>
    </lineage>
</organism>
<dbReference type="EMBL" id="MNVN01000010">
    <property type="protein sequence ID" value="OIO30968.1"/>
    <property type="molecule type" value="Genomic_DNA"/>
</dbReference>
<gene>
    <name evidence="1" type="ORF">AUJ77_01355</name>
</gene>
<dbReference type="Proteomes" id="UP000181992">
    <property type="component" value="Unassembled WGS sequence"/>
</dbReference>
<reference evidence="1 2" key="1">
    <citation type="journal article" date="2016" name="Environ. Microbiol.">
        <title>Genomic resolution of a cold subsurface aquifer community provides metabolic insights for novel microbes adapted to high CO concentrations.</title>
        <authorList>
            <person name="Probst A.J."/>
            <person name="Castelle C.J."/>
            <person name="Singh A."/>
            <person name="Brown C.T."/>
            <person name="Anantharaman K."/>
            <person name="Sharon I."/>
            <person name="Hug L.A."/>
            <person name="Burstein D."/>
            <person name="Emerson J.B."/>
            <person name="Thomas B.C."/>
            <person name="Banfield J.F."/>
        </authorList>
    </citation>
    <scope>NUCLEOTIDE SEQUENCE [LARGE SCALE GENOMIC DNA]</scope>
    <source>
        <strain evidence="1">CG1_02_43_90</strain>
    </source>
</reference>
<comment type="caution">
    <text evidence="1">The sequence shown here is derived from an EMBL/GenBank/DDBJ whole genome shotgun (WGS) entry which is preliminary data.</text>
</comment>